<dbReference type="Pfam" id="PF00069">
    <property type="entry name" value="Pkinase"/>
    <property type="match status" value="1"/>
</dbReference>
<gene>
    <name evidence="8" type="primary">BCK1</name>
    <name evidence="8" type="ORF">IWW36_001767</name>
</gene>
<dbReference type="EMBL" id="JANBUW010000028">
    <property type="protein sequence ID" value="KAJ2850587.1"/>
    <property type="molecule type" value="Genomic_DNA"/>
</dbReference>
<feature type="domain" description="Protein kinase" evidence="7">
    <location>
        <begin position="1511"/>
        <end position="1781"/>
    </location>
</feature>
<feature type="compositionally biased region" description="Polar residues" evidence="6">
    <location>
        <begin position="203"/>
        <end position="212"/>
    </location>
</feature>
<feature type="compositionally biased region" description="Basic residues" evidence="6">
    <location>
        <begin position="1346"/>
        <end position="1355"/>
    </location>
</feature>
<dbReference type="GO" id="GO:0004709">
    <property type="term" value="F:MAP kinase kinase kinase activity"/>
    <property type="evidence" value="ECO:0007669"/>
    <property type="project" value="UniProtKB-EC"/>
</dbReference>
<name>A0A9W8I8A3_9FUNG</name>
<evidence type="ECO:0000256" key="1">
    <source>
        <dbReference type="ARBA" id="ARBA00022679"/>
    </source>
</evidence>
<protein>
    <submittedName>
        <fullName evidence="8">Mitogen-activated protein kinase kinase kinase</fullName>
        <ecNumber evidence="8">2.7.11.25</ecNumber>
    </submittedName>
</protein>
<evidence type="ECO:0000256" key="6">
    <source>
        <dbReference type="SAM" id="MobiDB-lite"/>
    </source>
</evidence>
<sequence>MLIIWFCIEHGIEGYRFYTLKLEDLRGMRIPGVTMQELIQLNAAIYRLNVACATPANRSHMTGTVKVPPTTYRPPANSVPQTYNYQSTSAQILSQPLQPLRPPRPSWTLRHDDPQPTYMHQLTSNGMVARPVRPLQVAQKDGSAAQVPFAINTGTDVTRSARAALGTAGSSSTSNARTWTPRTTGRSPRSPPFRDTSGERAAQYSTAASSKYRSSDSAHVEVDELPMVRPGPATWAARPPKYGRPAQPQQQLVRRRSAVVDIPEDPNPDSIIQRTPSSNAASLSAQGNASTHTLPARYHGTNHPHSPYYAHGASGTYAFRSTTSPASARPTFAARNPHPADHLRPKERAPIQGMFDASPNDNDGRQKTAHTRRTSISPVLSALQPGNYHIANLPDDLDDSSDVTNTSSEAEDPPILPPHVLRAQQQLAQRQVHGTHAAQLPAINTAALMHEFRTSPCETGDSTVTPLSVVNVLPGTLSTSTSPSQHSQHSRIDSVDARFQPSYTGADNANLPAASYRYSHSRTPSAPLSFPALRESTILECTGNERPQSSAEIRLCDEPAIFDADSIASNESIASFGTSHFDLVENAAPIDSSHAALSIMDAEEIGEQTATFDAEELMQSPAIMDAEEIVHSPVIMDAEEIVQSPAIFDAEEMSENSSQRSSVIVDAYEAESIMVTDEIELTVGPSALSIPVTHKPTQQQQQMSPQSLQPARDEQSPTFKLKGVRQVLSYDADFDKTAATLLSSIKTDIAKKAATSSTSSTPETARIAAAIEHHQQKQRQKQIRKEEGPSPTTSESKYTSRLSGFFGFAQRSQPKAETGAGGLRVVTDLNTLRNHSTGNHSAGDGMSSGEAGRKSSSPSTLPRRWRVPFRQRPQTASAQPEEAEPRRAIHRRSRYRAGTTSDIESPHTARVQAGERPSSMVESGSSSGSSSASPATMAHVVLARTENSNDFVPVSIARLVSGASVAERLVRKLYGGAGETLLSPSRWRFAAVLDDSTLQPIASESDLWVHCVRARPDSPAKFMLYDARDRSSSTNKTGLRIPVAGANSPGSEASLSDLEEICSAVPIIPPRIPAAASPGLSSGGSLSPSPFSGDIDSPSSFVTARTTIPGAGVPAPSTVGNEAGADSDSWTLMFFNKEFVVPKGISGAPSQTTLGSSSTERLPETLSSTGISSKEETAVNDKDEDDLLWGGAAPAPDDDSDDLEAAAVRADLIRREPSVRELPSSWRFTRGMRATLLKRPSTNKKVHQRPTADVIGEQLDEYFPDHDLDRPIVQAVPVDDESLPSQEFHIIMDDAYGGTNVDKQQRKQPQAPTDADGDSRNNSNSNSSGIGRRKSVRMLVQETRWRRGPRNRSRPVQRDQRPEPPAMPQIELDEPSWRPATSGIVRRKSTRMWGCIPEEIRPATQQRARPAEASSSSSSSSSSGAGSDEIVRRALSLLRKPEPNPEAEKEIVEAAMRCEDGRAVGTTRAQFERDREQQWREEAASATSVSDTVRSLFAKYNMGPAGVRFQWIRGKLIGRGSFGHVYVGINAGTGEVIAVKQIRLPTELRAAASGSGKLADAVQMMQTEVELLRDLDHEHIVQLLGVEVTPGLMSMFLEYVPGGTVQSLVQQHGPLPEAVVHSFVAQITAGLAYLHERAILHRDIKGANILVDHTGTCKISDFGISRKIDRSSVAEAGRRRRHQRKILGTVPFMAPEIARASEYSEAADIWALGCVVVQMWSGRQPWDELQEPQVFFKLGRGEAPPIPDDLTAAGLEFCKHCFVSDPQARWPAVRLASLDFAKVPSDYEYPYNAT</sequence>
<keyword evidence="4 5" id="KW-0067">ATP-binding</keyword>
<feature type="region of interest" description="Disordered" evidence="6">
    <location>
        <begin position="772"/>
        <end position="799"/>
    </location>
</feature>
<dbReference type="OrthoDB" id="266718at2759"/>
<reference evidence="8" key="1">
    <citation type="submission" date="2022-07" db="EMBL/GenBank/DDBJ databases">
        <title>Phylogenomic reconstructions and comparative analyses of Kickxellomycotina fungi.</title>
        <authorList>
            <person name="Reynolds N.K."/>
            <person name="Stajich J.E."/>
            <person name="Barry K."/>
            <person name="Grigoriev I.V."/>
            <person name="Crous P."/>
            <person name="Smith M.E."/>
        </authorList>
    </citation>
    <scope>NUCLEOTIDE SEQUENCE</scope>
    <source>
        <strain evidence="8">NRRL 1566</strain>
    </source>
</reference>
<dbReference type="PROSITE" id="PS00107">
    <property type="entry name" value="PROTEIN_KINASE_ATP"/>
    <property type="match status" value="1"/>
</dbReference>
<feature type="compositionally biased region" description="Low complexity" evidence="6">
    <location>
        <begin position="698"/>
        <end position="710"/>
    </location>
</feature>
<dbReference type="Proteomes" id="UP001139887">
    <property type="component" value="Unassembled WGS sequence"/>
</dbReference>
<evidence type="ECO:0000313" key="8">
    <source>
        <dbReference type="EMBL" id="KAJ2850587.1"/>
    </source>
</evidence>
<dbReference type="EC" id="2.7.11.25" evidence="8"/>
<organism evidence="8 9">
    <name type="scientific">Coemansia brasiliensis</name>
    <dbReference type="NCBI Taxonomy" id="2650707"/>
    <lineage>
        <taxon>Eukaryota</taxon>
        <taxon>Fungi</taxon>
        <taxon>Fungi incertae sedis</taxon>
        <taxon>Zoopagomycota</taxon>
        <taxon>Kickxellomycotina</taxon>
        <taxon>Kickxellomycetes</taxon>
        <taxon>Kickxellales</taxon>
        <taxon>Kickxellaceae</taxon>
        <taxon>Coemansia</taxon>
    </lineage>
</organism>
<dbReference type="PROSITE" id="PS50011">
    <property type="entry name" value="PROTEIN_KINASE_DOM"/>
    <property type="match status" value="1"/>
</dbReference>
<dbReference type="CDD" id="cd06606">
    <property type="entry name" value="STKc_MAPKKK"/>
    <property type="match status" value="1"/>
</dbReference>
<keyword evidence="1 8" id="KW-0808">Transferase</keyword>
<evidence type="ECO:0000256" key="2">
    <source>
        <dbReference type="ARBA" id="ARBA00022741"/>
    </source>
</evidence>
<feature type="compositionally biased region" description="Polar residues" evidence="6">
    <location>
        <begin position="790"/>
        <end position="799"/>
    </location>
</feature>
<keyword evidence="3 8" id="KW-0418">Kinase</keyword>
<feature type="region of interest" description="Disordered" evidence="6">
    <location>
        <begin position="692"/>
        <end position="716"/>
    </location>
</feature>
<dbReference type="SUPFAM" id="SSF56112">
    <property type="entry name" value="Protein kinase-like (PK-like)"/>
    <property type="match status" value="1"/>
</dbReference>
<feature type="region of interest" description="Disordered" evidence="6">
    <location>
        <begin position="1399"/>
        <end position="1428"/>
    </location>
</feature>
<keyword evidence="2 5" id="KW-0547">Nucleotide-binding</keyword>
<feature type="region of interest" description="Disordered" evidence="6">
    <location>
        <begin position="164"/>
        <end position="298"/>
    </location>
</feature>
<feature type="region of interest" description="Disordered" evidence="6">
    <location>
        <begin position="1076"/>
        <end position="1105"/>
    </location>
</feature>
<feature type="region of interest" description="Disordered" evidence="6">
    <location>
        <begin position="394"/>
        <end position="416"/>
    </location>
</feature>
<dbReference type="PANTHER" id="PTHR48016:SF56">
    <property type="entry name" value="MAPKK KINASE"/>
    <property type="match status" value="1"/>
</dbReference>
<dbReference type="GO" id="GO:0005524">
    <property type="term" value="F:ATP binding"/>
    <property type="evidence" value="ECO:0007669"/>
    <property type="project" value="UniProtKB-UniRule"/>
</dbReference>
<feature type="region of interest" description="Disordered" evidence="6">
    <location>
        <begin position="1145"/>
        <end position="1201"/>
    </location>
</feature>
<feature type="compositionally biased region" description="Polar residues" evidence="6">
    <location>
        <begin position="270"/>
        <end position="293"/>
    </location>
</feature>
<evidence type="ECO:0000256" key="3">
    <source>
        <dbReference type="ARBA" id="ARBA00022777"/>
    </source>
</evidence>
<feature type="compositionally biased region" description="Low complexity" evidence="6">
    <location>
        <begin position="918"/>
        <end position="933"/>
    </location>
</feature>
<dbReference type="InterPro" id="IPR011009">
    <property type="entry name" value="Kinase-like_dom_sf"/>
</dbReference>
<feature type="compositionally biased region" description="Basic and acidic residues" evidence="6">
    <location>
        <begin position="213"/>
        <end position="222"/>
    </location>
</feature>
<dbReference type="InterPro" id="IPR008271">
    <property type="entry name" value="Ser/Thr_kinase_AS"/>
</dbReference>
<evidence type="ECO:0000313" key="9">
    <source>
        <dbReference type="Proteomes" id="UP001139887"/>
    </source>
</evidence>
<dbReference type="InterPro" id="IPR017441">
    <property type="entry name" value="Protein_kinase_ATP_BS"/>
</dbReference>
<evidence type="ECO:0000256" key="5">
    <source>
        <dbReference type="PROSITE-ProRule" id="PRU10141"/>
    </source>
</evidence>
<evidence type="ECO:0000259" key="7">
    <source>
        <dbReference type="PROSITE" id="PS50011"/>
    </source>
</evidence>
<dbReference type="PROSITE" id="PS00108">
    <property type="entry name" value="PROTEIN_KINASE_ST"/>
    <property type="match status" value="1"/>
</dbReference>
<accession>A0A9W8I8A3</accession>
<dbReference type="Gene3D" id="1.10.510.10">
    <property type="entry name" value="Transferase(Phosphotransferase) domain 1"/>
    <property type="match status" value="1"/>
</dbReference>
<dbReference type="InterPro" id="IPR050538">
    <property type="entry name" value="MAP_kinase_kinase_kinase"/>
</dbReference>
<dbReference type="PANTHER" id="PTHR48016">
    <property type="entry name" value="MAP KINASE KINASE KINASE SSK2-RELATED-RELATED"/>
    <property type="match status" value="1"/>
</dbReference>
<feature type="compositionally biased region" description="Low complexity" evidence="6">
    <location>
        <begin position="1413"/>
        <end position="1427"/>
    </location>
</feature>
<dbReference type="SMART" id="SM00220">
    <property type="entry name" value="S_TKc"/>
    <property type="match status" value="1"/>
</dbReference>
<feature type="compositionally biased region" description="Low complexity" evidence="6">
    <location>
        <begin position="1076"/>
        <end position="1093"/>
    </location>
</feature>
<feature type="compositionally biased region" description="Low complexity" evidence="6">
    <location>
        <begin position="164"/>
        <end position="188"/>
    </location>
</feature>
<keyword evidence="9" id="KW-1185">Reference proteome</keyword>
<proteinExistence type="predicted"/>
<feature type="region of interest" description="Disordered" evidence="6">
    <location>
        <begin position="1300"/>
        <end position="1375"/>
    </location>
</feature>
<feature type="compositionally biased region" description="Polar residues" evidence="6">
    <location>
        <begin position="1148"/>
        <end position="1172"/>
    </location>
</feature>
<evidence type="ECO:0000256" key="4">
    <source>
        <dbReference type="ARBA" id="ARBA00022840"/>
    </source>
</evidence>
<comment type="caution">
    <text evidence="8">The sequence shown here is derived from an EMBL/GenBank/DDBJ whole genome shotgun (WGS) entry which is preliminary data.</text>
</comment>
<feature type="binding site" evidence="5">
    <location>
        <position position="1540"/>
    </location>
    <ligand>
        <name>ATP</name>
        <dbReference type="ChEBI" id="CHEBI:30616"/>
    </ligand>
</feature>
<feature type="region of interest" description="Disordered" evidence="6">
    <location>
        <begin position="831"/>
        <end position="933"/>
    </location>
</feature>
<feature type="compositionally biased region" description="Polar residues" evidence="6">
    <location>
        <begin position="831"/>
        <end position="840"/>
    </location>
</feature>
<dbReference type="InterPro" id="IPR000719">
    <property type="entry name" value="Prot_kinase_dom"/>
</dbReference>